<name>D7CT34_TRURR</name>
<feature type="domain" description="HTH asnC-type" evidence="4">
    <location>
        <begin position="2"/>
        <end position="63"/>
    </location>
</feature>
<accession>D7CT34</accession>
<dbReference type="PANTHER" id="PTHR30154:SF53">
    <property type="entry name" value="HTH-TYPE TRANSCRIPTIONAL REGULATOR LRPC"/>
    <property type="match status" value="1"/>
</dbReference>
<dbReference type="STRING" id="649638.Trad_2388"/>
<dbReference type="InterPro" id="IPR036388">
    <property type="entry name" value="WH-like_DNA-bd_sf"/>
</dbReference>
<evidence type="ECO:0000256" key="2">
    <source>
        <dbReference type="ARBA" id="ARBA00023125"/>
    </source>
</evidence>
<dbReference type="InterPro" id="IPR000485">
    <property type="entry name" value="AsnC-type_HTH_dom"/>
</dbReference>
<protein>
    <submittedName>
        <fullName evidence="5">Transcriptional regulator, AsnC family</fullName>
    </submittedName>
</protein>
<dbReference type="GO" id="GO:0005829">
    <property type="term" value="C:cytosol"/>
    <property type="evidence" value="ECO:0007669"/>
    <property type="project" value="TreeGrafter"/>
</dbReference>
<dbReference type="RefSeq" id="WP_013178860.1">
    <property type="nucleotide sequence ID" value="NC_014221.1"/>
</dbReference>
<dbReference type="AlphaFoldDB" id="D7CT34"/>
<dbReference type="InterPro" id="IPR019887">
    <property type="entry name" value="Tscrpt_reg_AsnC/Lrp_C"/>
</dbReference>
<evidence type="ECO:0000313" key="6">
    <source>
        <dbReference type="Proteomes" id="UP000000379"/>
    </source>
</evidence>
<evidence type="ECO:0000256" key="3">
    <source>
        <dbReference type="ARBA" id="ARBA00023163"/>
    </source>
</evidence>
<dbReference type="CDD" id="cd00090">
    <property type="entry name" value="HTH_ARSR"/>
    <property type="match status" value="1"/>
</dbReference>
<dbReference type="eggNOG" id="COG1522">
    <property type="taxonomic scope" value="Bacteria"/>
</dbReference>
<dbReference type="KEGG" id="tra:Trad_2388"/>
<dbReference type="PRINTS" id="PR00033">
    <property type="entry name" value="HTHASNC"/>
</dbReference>
<keyword evidence="2" id="KW-0238">DNA-binding</keyword>
<keyword evidence="3" id="KW-0804">Transcription</keyword>
<keyword evidence="6" id="KW-1185">Reference proteome</keyword>
<reference evidence="6" key="1">
    <citation type="submission" date="2010-05" db="EMBL/GenBank/DDBJ databases">
        <title>The complete genome of Truepera radiovictris DSM 17093.</title>
        <authorList>
            <consortium name="US DOE Joint Genome Institute (JGI-PGF)"/>
            <person name="Lucas S."/>
            <person name="Copeland A."/>
            <person name="Lapidus A."/>
            <person name="Glavina del Rio T."/>
            <person name="Dalin E."/>
            <person name="Tice H."/>
            <person name="Bruce D."/>
            <person name="Goodwin L."/>
            <person name="Pitluck S."/>
            <person name="Kyrpides N."/>
            <person name="Mavromatis K."/>
            <person name="Ovchinnikova G."/>
            <person name="Munk A.C."/>
            <person name="Detter J.C."/>
            <person name="Han C."/>
            <person name="Tapia R."/>
            <person name="Land M."/>
            <person name="Hauser L."/>
            <person name="Markowitz V."/>
            <person name="Cheng J.-F."/>
            <person name="Hugenholtz P."/>
            <person name="Woyke T."/>
            <person name="Wu D."/>
            <person name="Tindall B."/>
            <person name="Pomrenke H.G."/>
            <person name="Brambilla E."/>
            <person name="Klenk H.-P."/>
            <person name="Eisen J.A."/>
        </authorList>
    </citation>
    <scope>NUCLEOTIDE SEQUENCE [LARGE SCALE GENOMIC DNA]</scope>
    <source>
        <strain evidence="6">DSM 17093 / CIP 108686 / LMG 22925 / RQ-24</strain>
    </source>
</reference>
<evidence type="ECO:0000256" key="1">
    <source>
        <dbReference type="ARBA" id="ARBA00023015"/>
    </source>
</evidence>
<dbReference type="InterPro" id="IPR036390">
    <property type="entry name" value="WH_DNA-bd_sf"/>
</dbReference>
<dbReference type="GO" id="GO:0043200">
    <property type="term" value="P:response to amino acid"/>
    <property type="evidence" value="ECO:0007669"/>
    <property type="project" value="TreeGrafter"/>
</dbReference>
<gene>
    <name evidence="5" type="ordered locus">Trad_2388</name>
</gene>
<dbReference type="InterPro" id="IPR011991">
    <property type="entry name" value="ArsR-like_HTH"/>
</dbReference>
<dbReference type="OrthoDB" id="9802341at2"/>
<dbReference type="InterPro" id="IPR019888">
    <property type="entry name" value="Tscrpt_reg_AsnC-like"/>
</dbReference>
<keyword evidence="1" id="KW-0805">Transcription regulation</keyword>
<dbReference type="HOGENOM" id="CLU_091233_5_0_0"/>
<dbReference type="Proteomes" id="UP000000379">
    <property type="component" value="Chromosome"/>
</dbReference>
<dbReference type="SMART" id="SM00344">
    <property type="entry name" value="HTH_ASNC"/>
    <property type="match status" value="1"/>
</dbReference>
<dbReference type="SUPFAM" id="SSF46785">
    <property type="entry name" value="Winged helix' DNA-binding domain"/>
    <property type="match status" value="1"/>
</dbReference>
<proteinExistence type="predicted"/>
<evidence type="ECO:0000259" key="4">
    <source>
        <dbReference type="PROSITE" id="PS50956"/>
    </source>
</evidence>
<organism evidence="5 6">
    <name type="scientific">Truepera radiovictrix (strain DSM 17093 / CIP 108686 / LMG 22925 / RQ-24)</name>
    <dbReference type="NCBI Taxonomy" id="649638"/>
    <lineage>
        <taxon>Bacteria</taxon>
        <taxon>Thermotogati</taxon>
        <taxon>Deinococcota</taxon>
        <taxon>Deinococci</taxon>
        <taxon>Trueperales</taxon>
        <taxon>Trueperaceae</taxon>
        <taxon>Truepera</taxon>
    </lineage>
</organism>
<sequence length="156" mass="16967">MFDSVDQQILRILREQGRASHARIAKAVGLSAPAVGERIRKLEQAGVITGYRAVLSPEALGLGICAFVSIAPQPRNPGANLVETLSTLPEIEELHAVAGPYGYIAKVRVTTPEALDAFLDRLWVLDGVERTETTMVLRTSVERPMYLPFNDEAPSA</sequence>
<dbReference type="PANTHER" id="PTHR30154">
    <property type="entry name" value="LEUCINE-RESPONSIVE REGULATORY PROTEIN"/>
    <property type="match status" value="1"/>
</dbReference>
<dbReference type="InterPro" id="IPR011008">
    <property type="entry name" value="Dimeric_a/b-barrel"/>
</dbReference>
<dbReference type="Pfam" id="PF01037">
    <property type="entry name" value="AsnC_trans_reg"/>
    <property type="match status" value="1"/>
</dbReference>
<dbReference type="SUPFAM" id="SSF54909">
    <property type="entry name" value="Dimeric alpha+beta barrel"/>
    <property type="match status" value="1"/>
</dbReference>
<dbReference type="EMBL" id="CP002049">
    <property type="protein sequence ID" value="ADI15497.1"/>
    <property type="molecule type" value="Genomic_DNA"/>
</dbReference>
<reference evidence="5 6" key="2">
    <citation type="journal article" date="2011" name="Stand. Genomic Sci.">
        <title>Complete genome sequence of Truepera radiovictrix type strain (RQ-24).</title>
        <authorList>
            <person name="Ivanova N."/>
            <person name="Rohde C."/>
            <person name="Munk C."/>
            <person name="Nolan M."/>
            <person name="Lucas S."/>
            <person name="Del Rio T.G."/>
            <person name="Tice H."/>
            <person name="Deshpande S."/>
            <person name="Cheng J.F."/>
            <person name="Tapia R."/>
            <person name="Han C."/>
            <person name="Goodwin L."/>
            <person name="Pitluck S."/>
            <person name="Liolios K."/>
            <person name="Mavromatis K."/>
            <person name="Mikhailova N."/>
            <person name="Pati A."/>
            <person name="Chen A."/>
            <person name="Palaniappan K."/>
            <person name="Land M."/>
            <person name="Hauser L."/>
            <person name="Chang Y.J."/>
            <person name="Jeffries C.D."/>
            <person name="Brambilla E."/>
            <person name="Rohde M."/>
            <person name="Goker M."/>
            <person name="Tindall B.J."/>
            <person name="Woyke T."/>
            <person name="Bristow J."/>
            <person name="Eisen J.A."/>
            <person name="Markowitz V."/>
            <person name="Hugenholtz P."/>
            <person name="Kyrpides N.C."/>
            <person name="Klenk H.P."/>
            <person name="Lapidus A."/>
        </authorList>
    </citation>
    <scope>NUCLEOTIDE SEQUENCE [LARGE SCALE GENOMIC DNA]</scope>
    <source>
        <strain evidence="6">DSM 17093 / CIP 108686 / LMG 22925 / RQ-24</strain>
    </source>
</reference>
<dbReference type="PROSITE" id="PS50956">
    <property type="entry name" value="HTH_ASNC_2"/>
    <property type="match status" value="1"/>
</dbReference>
<dbReference type="GO" id="GO:0043565">
    <property type="term" value="F:sequence-specific DNA binding"/>
    <property type="evidence" value="ECO:0007669"/>
    <property type="project" value="InterPro"/>
</dbReference>
<dbReference type="Gene3D" id="3.30.70.920">
    <property type="match status" value="1"/>
</dbReference>
<evidence type="ECO:0000313" key="5">
    <source>
        <dbReference type="EMBL" id="ADI15497.1"/>
    </source>
</evidence>
<dbReference type="Pfam" id="PF13404">
    <property type="entry name" value="HTH_AsnC-type"/>
    <property type="match status" value="1"/>
</dbReference>
<dbReference type="Gene3D" id="1.10.10.10">
    <property type="entry name" value="Winged helix-like DNA-binding domain superfamily/Winged helix DNA-binding domain"/>
    <property type="match status" value="1"/>
</dbReference>